<proteinExistence type="predicted"/>
<evidence type="ECO:0000256" key="1">
    <source>
        <dbReference type="SAM" id="Phobius"/>
    </source>
</evidence>
<protein>
    <submittedName>
        <fullName evidence="2">Uncharacterized protein</fullName>
    </submittedName>
</protein>
<keyword evidence="1" id="KW-0812">Transmembrane</keyword>
<evidence type="ECO:0000313" key="3">
    <source>
        <dbReference type="Proteomes" id="UP001162480"/>
    </source>
</evidence>
<sequence length="75" mass="8620">MSVMMGSRIVHETAVNTEQTDDKWIEIFHFPNLPNAKQRRNNFICGLVNPLIVTSSKAMMFIILNMLSFSVKLHL</sequence>
<dbReference type="EMBL" id="OX597831">
    <property type="protein sequence ID" value="CAI9735810.1"/>
    <property type="molecule type" value="Genomic_DNA"/>
</dbReference>
<evidence type="ECO:0000313" key="2">
    <source>
        <dbReference type="EMBL" id="CAI9735810.1"/>
    </source>
</evidence>
<keyword evidence="1" id="KW-0472">Membrane</keyword>
<feature type="transmembrane region" description="Helical" evidence="1">
    <location>
        <begin position="43"/>
        <end position="67"/>
    </location>
</feature>
<dbReference type="AlphaFoldDB" id="A0AA36BK26"/>
<name>A0AA36BK26_OCTVU</name>
<dbReference type="Proteomes" id="UP001162480">
    <property type="component" value="Chromosome 18"/>
</dbReference>
<gene>
    <name evidence="2" type="ORF">OCTVUL_1B029475</name>
</gene>
<keyword evidence="1" id="KW-1133">Transmembrane helix</keyword>
<organism evidence="2 3">
    <name type="scientific">Octopus vulgaris</name>
    <name type="common">Common octopus</name>
    <dbReference type="NCBI Taxonomy" id="6645"/>
    <lineage>
        <taxon>Eukaryota</taxon>
        <taxon>Metazoa</taxon>
        <taxon>Spiralia</taxon>
        <taxon>Lophotrochozoa</taxon>
        <taxon>Mollusca</taxon>
        <taxon>Cephalopoda</taxon>
        <taxon>Coleoidea</taxon>
        <taxon>Octopodiformes</taxon>
        <taxon>Octopoda</taxon>
        <taxon>Incirrata</taxon>
        <taxon>Octopodidae</taxon>
        <taxon>Octopus</taxon>
    </lineage>
</organism>
<keyword evidence="3" id="KW-1185">Reference proteome</keyword>
<reference evidence="2" key="1">
    <citation type="submission" date="2023-08" db="EMBL/GenBank/DDBJ databases">
        <authorList>
            <person name="Alioto T."/>
            <person name="Alioto T."/>
            <person name="Gomez Garrido J."/>
        </authorList>
    </citation>
    <scope>NUCLEOTIDE SEQUENCE</scope>
</reference>
<accession>A0AA36BK26</accession>